<keyword evidence="4" id="KW-0233">DNA recombination</keyword>
<dbReference type="InterPro" id="IPR013765">
    <property type="entry name" value="DNA_recomb/repair_RecA"/>
</dbReference>
<dbReference type="GO" id="GO:0005524">
    <property type="term" value="F:ATP binding"/>
    <property type="evidence" value="ECO:0007669"/>
    <property type="project" value="UniProtKB-KW"/>
</dbReference>
<name>A0A6J7X926_9CAUD</name>
<dbReference type="PANTHER" id="PTHR45900">
    <property type="entry name" value="RECA"/>
    <property type="match status" value="1"/>
</dbReference>
<evidence type="ECO:0000259" key="5">
    <source>
        <dbReference type="PROSITE" id="PS50162"/>
    </source>
</evidence>
<evidence type="ECO:0000256" key="1">
    <source>
        <dbReference type="ARBA" id="ARBA00009391"/>
    </source>
</evidence>
<evidence type="ECO:0000256" key="2">
    <source>
        <dbReference type="ARBA" id="ARBA00022741"/>
    </source>
</evidence>
<dbReference type="InterPro" id="IPR027417">
    <property type="entry name" value="P-loop_NTPase"/>
</dbReference>
<accession>A0A6J7X926</accession>
<evidence type="ECO:0000256" key="3">
    <source>
        <dbReference type="ARBA" id="ARBA00022840"/>
    </source>
</evidence>
<dbReference type="SUPFAM" id="SSF52540">
    <property type="entry name" value="P-loop containing nucleoside triphosphate hydrolases"/>
    <property type="match status" value="1"/>
</dbReference>
<keyword evidence="2" id="KW-0547">Nucleotide-binding</keyword>
<dbReference type="GO" id="GO:0006310">
    <property type="term" value="P:DNA recombination"/>
    <property type="evidence" value="ECO:0007669"/>
    <property type="project" value="UniProtKB-KW"/>
</dbReference>
<gene>
    <name evidence="6" type="ORF">UFOVP760_176</name>
</gene>
<dbReference type="GO" id="GO:0003697">
    <property type="term" value="F:single-stranded DNA binding"/>
    <property type="evidence" value="ECO:0007669"/>
    <property type="project" value="InterPro"/>
</dbReference>
<dbReference type="Pfam" id="PF00154">
    <property type="entry name" value="RecA_N"/>
    <property type="match status" value="1"/>
</dbReference>
<keyword evidence="3" id="KW-0067">ATP-binding</keyword>
<protein>
    <submittedName>
        <fullName evidence="6">RecA RecA/RadA recombinase</fullName>
    </submittedName>
</protein>
<dbReference type="GO" id="GO:0140664">
    <property type="term" value="F:ATP-dependent DNA damage sensor activity"/>
    <property type="evidence" value="ECO:0007669"/>
    <property type="project" value="InterPro"/>
</dbReference>
<dbReference type="PANTHER" id="PTHR45900:SF1">
    <property type="entry name" value="MITOCHONDRIAL DNA REPAIR PROTEIN RECA HOMOLOG-RELATED"/>
    <property type="match status" value="1"/>
</dbReference>
<reference evidence="6" key="1">
    <citation type="submission" date="2020-05" db="EMBL/GenBank/DDBJ databases">
        <authorList>
            <person name="Chiriac C."/>
            <person name="Salcher M."/>
            <person name="Ghai R."/>
            <person name="Kavagutti S V."/>
        </authorList>
    </citation>
    <scope>NUCLEOTIDE SEQUENCE</scope>
</reference>
<dbReference type="InterPro" id="IPR020588">
    <property type="entry name" value="RecA_ATP-bd"/>
</dbReference>
<dbReference type="Gene3D" id="3.40.50.300">
    <property type="entry name" value="P-loop containing nucleotide triphosphate hydrolases"/>
    <property type="match status" value="1"/>
</dbReference>
<dbReference type="GO" id="GO:0006281">
    <property type="term" value="P:DNA repair"/>
    <property type="evidence" value="ECO:0007669"/>
    <property type="project" value="InterPro"/>
</dbReference>
<feature type="domain" description="RecA family profile 1" evidence="5">
    <location>
        <begin position="30"/>
        <end position="202"/>
    </location>
</feature>
<sequence length="375" mass="40844">MDKDLLKTLAIIDEHNSDACFLSENALSNFTECFDTGCYALNAILTGDLRNGGVPKGRIIGFSGESGTGKTLITGKILANAQKKGVIPVIFDSEIAVDKNSVRGVGLDPERVKYVPIDTIEKCRNQVSALLDKVIANNQHGKIIICIDSLGNLASQKELDDALKDKSAVDMGMRAKALKSMLRTLTYKAAKAQTTILFVNHTYSDPAAMYPSLIKSQAGGSGPVYMASILVQLAKRNEKAGEGEFSNVEDEKLSEANKYSGVTLRALTAKNRFIPQFLEIEMYLSFKSGLNKYSGLLAMAASRGIVEQNGAIYTIGVDGGKYKKGDKLGYAKNFTKDANFYEEFIIPALDKALKEDYRYHQANSEIIDDTVEAEA</sequence>
<dbReference type="PROSITE" id="PS50162">
    <property type="entry name" value="RECA_2"/>
    <property type="match status" value="1"/>
</dbReference>
<organism evidence="6">
    <name type="scientific">uncultured Caudovirales phage</name>
    <dbReference type="NCBI Taxonomy" id="2100421"/>
    <lineage>
        <taxon>Viruses</taxon>
        <taxon>Duplodnaviria</taxon>
        <taxon>Heunggongvirae</taxon>
        <taxon>Uroviricota</taxon>
        <taxon>Caudoviricetes</taxon>
        <taxon>Peduoviridae</taxon>
        <taxon>Maltschvirus</taxon>
        <taxon>Maltschvirus maltsch</taxon>
    </lineage>
</organism>
<dbReference type="InterPro" id="IPR003593">
    <property type="entry name" value="AAA+_ATPase"/>
</dbReference>
<evidence type="ECO:0000313" key="6">
    <source>
        <dbReference type="EMBL" id="CAB5226400.1"/>
    </source>
</evidence>
<dbReference type="SMART" id="SM00382">
    <property type="entry name" value="AAA"/>
    <property type="match status" value="1"/>
</dbReference>
<proteinExistence type="inferred from homology"/>
<dbReference type="EMBL" id="LR798360">
    <property type="protein sequence ID" value="CAB5226400.1"/>
    <property type="molecule type" value="Genomic_DNA"/>
</dbReference>
<evidence type="ECO:0000256" key="4">
    <source>
        <dbReference type="ARBA" id="ARBA00023172"/>
    </source>
</evidence>
<comment type="similarity">
    <text evidence="1">Belongs to the RecA family.</text>
</comment>
<dbReference type="InterPro" id="IPR049428">
    <property type="entry name" value="RecA-like_N"/>
</dbReference>